<sequence length="409" mass="45339">MLPHVPNPVGGHDFRVPMQPPSPHEESKDATALGQLRARRSHAFVIGEAKARQREISADAYLFLYKELVGLAGDRTYCWPGMDFLVERLGTSEGTLKRWMKELEKADLIQRKPRPGGQTSLTYITAYLEAAAAVEASPAQSLCDDDANEAKHTAEGPLSSALPAQAEEIGPSSPSSVQHSSSALFFGPEQEITVDRCAGSSLISHTVKSQDLKNLNGYGGGAEKPMPSRIEDADEILNLLNDEGVHDDEAITELREKPAVELQALSQYLDKQTNIRCRPGLFVWLARQDFGAKLLAGRQRREARRLHRPRVAERAELVANPSRQELVELWQRVLDQVGRELPQNDFATWLQPTHLLELDANDAFLGTPNIFVREQIEACFLDMLTEKLRGATDRPVQVHVVIESNSCSA</sequence>
<accession>A0A6J4M6S0</accession>
<evidence type="ECO:0000256" key="1">
    <source>
        <dbReference type="SAM" id="MobiDB-lite"/>
    </source>
</evidence>
<dbReference type="Gene3D" id="3.30.300.180">
    <property type="match status" value="1"/>
</dbReference>
<dbReference type="InterPro" id="IPR038454">
    <property type="entry name" value="DnaA_N_sf"/>
</dbReference>
<dbReference type="Pfam" id="PF13730">
    <property type="entry name" value="HTH_36"/>
    <property type="match status" value="1"/>
</dbReference>
<evidence type="ECO:0000313" key="3">
    <source>
        <dbReference type="EMBL" id="CAA9351507.1"/>
    </source>
</evidence>
<dbReference type="AlphaFoldDB" id="A0A6J4M6S0"/>
<name>A0A6J4M6S0_9CHLR</name>
<dbReference type="InterPro" id="IPR024633">
    <property type="entry name" value="DnaA_N_dom"/>
</dbReference>
<evidence type="ECO:0000259" key="2">
    <source>
        <dbReference type="Pfam" id="PF11638"/>
    </source>
</evidence>
<feature type="domain" description="DnaA N-terminal" evidence="2">
    <location>
        <begin position="328"/>
        <end position="386"/>
    </location>
</feature>
<protein>
    <recommendedName>
        <fullName evidence="2">DnaA N-terminal domain-containing protein</fullName>
    </recommendedName>
</protein>
<proteinExistence type="predicted"/>
<organism evidence="3">
    <name type="scientific">uncultured Chloroflexia bacterium</name>
    <dbReference type="NCBI Taxonomy" id="1672391"/>
    <lineage>
        <taxon>Bacteria</taxon>
        <taxon>Bacillati</taxon>
        <taxon>Chloroflexota</taxon>
        <taxon>Chloroflexia</taxon>
        <taxon>environmental samples</taxon>
    </lineage>
</organism>
<dbReference type="EMBL" id="CADCTR010002413">
    <property type="protein sequence ID" value="CAA9351507.1"/>
    <property type="molecule type" value="Genomic_DNA"/>
</dbReference>
<feature type="region of interest" description="Disordered" evidence="1">
    <location>
        <begin position="1"/>
        <end position="30"/>
    </location>
</feature>
<reference evidence="3" key="1">
    <citation type="submission" date="2020-02" db="EMBL/GenBank/DDBJ databases">
        <authorList>
            <person name="Meier V. D."/>
        </authorList>
    </citation>
    <scope>NUCLEOTIDE SEQUENCE</scope>
    <source>
        <strain evidence="3">AVDCRST_MAG93</strain>
    </source>
</reference>
<gene>
    <name evidence="3" type="ORF">AVDCRST_MAG93-7141</name>
</gene>
<dbReference type="Pfam" id="PF11638">
    <property type="entry name" value="DnaA_N"/>
    <property type="match status" value="1"/>
</dbReference>